<proteinExistence type="inferred from homology"/>
<dbReference type="Proteomes" id="UP000077266">
    <property type="component" value="Unassembled WGS sequence"/>
</dbReference>
<feature type="binding site" evidence="4">
    <location>
        <position position="122"/>
    </location>
    <ligand>
        <name>S-adenosyl-L-methionine</name>
        <dbReference type="ChEBI" id="CHEBI:59789"/>
    </ligand>
</feature>
<dbReference type="HAMAP" id="MF_03044">
    <property type="entry name" value="BMT2"/>
    <property type="match status" value="1"/>
</dbReference>
<dbReference type="Pfam" id="PF11968">
    <property type="entry name" value="Bmt2"/>
    <property type="match status" value="1"/>
</dbReference>
<keyword evidence="1 4" id="KW-0489">Methyltransferase</keyword>
<evidence type="ECO:0000256" key="2">
    <source>
        <dbReference type="ARBA" id="ARBA00022679"/>
    </source>
</evidence>
<comment type="function">
    <text evidence="4">S-adenosyl-L-methionine-dependent methyltransferase that specifically methylates the N(1) position of an adenine present in helix 65 in 25S rRNA.</text>
</comment>
<feature type="region of interest" description="Disordered" evidence="5">
    <location>
        <begin position="1"/>
        <end position="28"/>
    </location>
</feature>
<keyword evidence="7" id="KW-1185">Reference proteome</keyword>
<comment type="similarity">
    <text evidence="4">Belongs to the BMT2 family.</text>
</comment>
<gene>
    <name evidence="6" type="ORF">EXIGLDRAFT_673417</name>
</gene>
<dbReference type="GO" id="GO:0005730">
    <property type="term" value="C:nucleolus"/>
    <property type="evidence" value="ECO:0007669"/>
    <property type="project" value="UniProtKB-SubCell"/>
</dbReference>
<dbReference type="InParanoid" id="A0A165IYG8"/>
<dbReference type="EMBL" id="KV425979">
    <property type="protein sequence ID" value="KZV94060.1"/>
    <property type="molecule type" value="Genomic_DNA"/>
</dbReference>
<dbReference type="EC" id="2.1.1.-" evidence="4"/>
<evidence type="ECO:0000313" key="7">
    <source>
        <dbReference type="Proteomes" id="UP000077266"/>
    </source>
</evidence>
<organism evidence="6 7">
    <name type="scientific">Exidia glandulosa HHB12029</name>
    <dbReference type="NCBI Taxonomy" id="1314781"/>
    <lineage>
        <taxon>Eukaryota</taxon>
        <taxon>Fungi</taxon>
        <taxon>Dikarya</taxon>
        <taxon>Basidiomycota</taxon>
        <taxon>Agaricomycotina</taxon>
        <taxon>Agaricomycetes</taxon>
        <taxon>Auriculariales</taxon>
        <taxon>Exidiaceae</taxon>
        <taxon>Exidia</taxon>
    </lineage>
</organism>
<dbReference type="SUPFAM" id="SSF53335">
    <property type="entry name" value="S-adenosyl-L-methionine-dependent methyltransferases"/>
    <property type="match status" value="1"/>
</dbReference>
<dbReference type="STRING" id="1314781.A0A165IYG8"/>
<dbReference type="PANTHER" id="PTHR21008">
    <property type="entry name" value="S-ADENOSYLMETHIONINE SENSOR UPSTREAM OF MTORC1-RELATED"/>
    <property type="match status" value="1"/>
</dbReference>
<feature type="binding site" evidence="4">
    <location>
        <position position="142"/>
    </location>
    <ligand>
        <name>S-adenosyl-L-methionine</name>
        <dbReference type="ChEBI" id="CHEBI:59789"/>
    </ligand>
</feature>
<dbReference type="AlphaFoldDB" id="A0A165IYG8"/>
<comment type="subcellular location">
    <subcellularLocation>
        <location evidence="4">Nucleus</location>
        <location evidence="4">Nucleolus</location>
    </subcellularLocation>
</comment>
<accession>A0A165IYG8</accession>
<keyword evidence="2 4" id="KW-0808">Transferase</keyword>
<keyword evidence="4" id="KW-0539">Nucleus</keyword>
<dbReference type="InterPro" id="IPR029063">
    <property type="entry name" value="SAM-dependent_MTases_sf"/>
</dbReference>
<dbReference type="OrthoDB" id="5954793at2759"/>
<reference evidence="6 7" key="1">
    <citation type="journal article" date="2016" name="Mol. Biol. Evol.">
        <title>Comparative Genomics of Early-Diverging Mushroom-Forming Fungi Provides Insights into the Origins of Lignocellulose Decay Capabilities.</title>
        <authorList>
            <person name="Nagy L.G."/>
            <person name="Riley R."/>
            <person name="Tritt A."/>
            <person name="Adam C."/>
            <person name="Daum C."/>
            <person name="Floudas D."/>
            <person name="Sun H."/>
            <person name="Yadav J.S."/>
            <person name="Pangilinan J."/>
            <person name="Larsson K.H."/>
            <person name="Matsuura K."/>
            <person name="Barry K."/>
            <person name="Labutti K."/>
            <person name="Kuo R."/>
            <person name="Ohm R.A."/>
            <person name="Bhattacharya S.S."/>
            <person name="Shirouzu T."/>
            <person name="Yoshinaga Y."/>
            <person name="Martin F.M."/>
            <person name="Grigoriev I.V."/>
            <person name="Hibbett D.S."/>
        </authorList>
    </citation>
    <scope>NUCLEOTIDE SEQUENCE [LARGE SCALE GENOMIC DNA]</scope>
    <source>
        <strain evidence="6 7">HHB12029</strain>
    </source>
</reference>
<keyword evidence="3 4" id="KW-0949">S-adenosyl-L-methionine</keyword>
<evidence type="ECO:0000256" key="4">
    <source>
        <dbReference type="HAMAP-Rule" id="MF_03044"/>
    </source>
</evidence>
<dbReference type="FunCoup" id="A0A165IYG8">
    <property type="interactions" value="77"/>
</dbReference>
<evidence type="ECO:0000256" key="5">
    <source>
        <dbReference type="SAM" id="MobiDB-lite"/>
    </source>
</evidence>
<name>A0A165IYG8_EXIGL</name>
<dbReference type="InterPro" id="IPR021867">
    <property type="entry name" value="Bmt2/SAMTOR"/>
</dbReference>
<protein>
    <recommendedName>
        <fullName evidence="4">25S rRNA adenine-N(1) methyltransferase</fullName>
        <ecNumber evidence="4">2.1.1.-</ecNumber>
    </recommendedName>
</protein>
<sequence length="284" mass="32059">MSRKRKVPVTVKDAARKRSSIAHGATSAKPEASRAVIRRFHVLLKRKAQLERAALSQDAAELSAVQTELDGMGGLAAYQHMSNIGQGSDRGGGSEKVLIDWLRKRDLHRGRDIDKFKLLEVGALRPDNYASCSSWMDVEPIDLHARVPGVREQDFLLLDEGENDQAWDAISLSLVLNFVPDANDRGRMLMMCRNFLKSNGLLFVALPLPCVTNSRYLTIDHFKLFTSYIGLRCLEEQWKAGRKMAYFLLERVEDPLRSSAELSLFTKKRELLKGANRNNFCILL</sequence>
<dbReference type="PANTHER" id="PTHR21008:SF1">
    <property type="entry name" value="25S RRNA (ADENINE(2142)-N(1))-METHYLTRANSFERASE"/>
    <property type="match status" value="1"/>
</dbReference>
<evidence type="ECO:0000256" key="3">
    <source>
        <dbReference type="ARBA" id="ARBA00022691"/>
    </source>
</evidence>
<evidence type="ECO:0000256" key="1">
    <source>
        <dbReference type="ARBA" id="ARBA00022603"/>
    </source>
</evidence>
<evidence type="ECO:0000313" key="6">
    <source>
        <dbReference type="EMBL" id="KZV94060.1"/>
    </source>
</evidence>
<dbReference type="GO" id="GO:0016433">
    <property type="term" value="F:rRNA (adenine) methyltransferase activity"/>
    <property type="evidence" value="ECO:0007669"/>
    <property type="project" value="UniProtKB-UniRule"/>
</dbReference>